<name>A0A3G9J151_9BACL</name>
<dbReference type="AlphaFoldDB" id="A0A3G9J151"/>
<keyword evidence="2" id="KW-1185">Reference proteome</keyword>
<organism evidence="1 2">
    <name type="scientific">Paenibacillus baekrokdamisoli</name>
    <dbReference type="NCBI Taxonomy" id="1712516"/>
    <lineage>
        <taxon>Bacteria</taxon>
        <taxon>Bacillati</taxon>
        <taxon>Bacillota</taxon>
        <taxon>Bacilli</taxon>
        <taxon>Bacillales</taxon>
        <taxon>Paenibacillaceae</taxon>
        <taxon>Paenibacillus</taxon>
    </lineage>
</organism>
<proteinExistence type="predicted"/>
<gene>
    <name evidence="1" type="ORF">Back11_62450</name>
</gene>
<protein>
    <submittedName>
        <fullName evidence="1">Uncharacterized protein</fullName>
    </submittedName>
</protein>
<dbReference type="KEGG" id="pbk:Back11_62450"/>
<evidence type="ECO:0000313" key="2">
    <source>
        <dbReference type="Proteomes" id="UP000275368"/>
    </source>
</evidence>
<dbReference type="RefSeq" id="WP_260182461.1">
    <property type="nucleotide sequence ID" value="NZ_JACHXC010000004.1"/>
</dbReference>
<dbReference type="Proteomes" id="UP000275368">
    <property type="component" value="Chromosome"/>
</dbReference>
<sequence length="109" mass="11997">MAKDGGTLSLDTYLLEQLSITYNGVTTRLEFVTAQLVVVTDAGFRLWYIDVDGIKQTTLLHMFNESEDIRVDMAGLTVSGQAFDAIGYFHPNVMHHAAAIRGDGELIGF</sequence>
<dbReference type="EMBL" id="AP019308">
    <property type="protein sequence ID" value="BBH24900.1"/>
    <property type="molecule type" value="Genomic_DNA"/>
</dbReference>
<accession>A0A3G9J151</accession>
<reference evidence="1 2" key="1">
    <citation type="submission" date="2018-11" db="EMBL/GenBank/DDBJ databases">
        <title>Complete genome sequence of Paenibacillus baekrokdamisoli strain KCTC 33723.</title>
        <authorList>
            <person name="Kang S.W."/>
            <person name="Lee K.C."/>
            <person name="Kim K.K."/>
            <person name="Kim J.S."/>
            <person name="Kim D.S."/>
            <person name="Ko S.H."/>
            <person name="Yang S.H."/>
            <person name="Lee J.S."/>
        </authorList>
    </citation>
    <scope>NUCLEOTIDE SEQUENCE [LARGE SCALE GENOMIC DNA]</scope>
    <source>
        <strain evidence="1 2">KCTC 33723</strain>
    </source>
</reference>
<evidence type="ECO:0000313" key="1">
    <source>
        <dbReference type="EMBL" id="BBH24900.1"/>
    </source>
</evidence>